<evidence type="ECO:0008006" key="4">
    <source>
        <dbReference type="Google" id="ProtNLM"/>
    </source>
</evidence>
<reference evidence="2" key="1">
    <citation type="submission" date="2021-01" db="EMBL/GenBank/DDBJ databases">
        <authorList>
            <consortium name="Genoscope - CEA"/>
            <person name="William W."/>
        </authorList>
    </citation>
    <scope>NUCLEOTIDE SEQUENCE</scope>
</reference>
<evidence type="ECO:0000256" key="1">
    <source>
        <dbReference type="SAM" id="Phobius"/>
    </source>
</evidence>
<keyword evidence="1" id="KW-1133">Transmembrane helix</keyword>
<protein>
    <recommendedName>
        <fullName evidence="4">Transmembrane protein</fullName>
    </recommendedName>
</protein>
<organism evidence="2 3">
    <name type="scientific">Paramecium sonneborni</name>
    <dbReference type="NCBI Taxonomy" id="65129"/>
    <lineage>
        <taxon>Eukaryota</taxon>
        <taxon>Sar</taxon>
        <taxon>Alveolata</taxon>
        <taxon>Ciliophora</taxon>
        <taxon>Intramacronucleata</taxon>
        <taxon>Oligohymenophorea</taxon>
        <taxon>Peniculida</taxon>
        <taxon>Parameciidae</taxon>
        <taxon>Paramecium</taxon>
    </lineage>
</organism>
<dbReference type="AlphaFoldDB" id="A0A8S1NS34"/>
<comment type="caution">
    <text evidence="2">The sequence shown here is derived from an EMBL/GenBank/DDBJ whole genome shotgun (WGS) entry which is preliminary data.</text>
</comment>
<name>A0A8S1NS34_9CILI</name>
<sequence>MQQDNQLQEAQILEDIIIDDFQKVITSLTDAQVAMNYFEDDPENPKILVFLNQVIQSLNQSKSSYQTINTKYSNLTNKIKLIKQHVKELCSEIKIQIKFNTIIDEYLSFFTNKIMDQQIVFEDKKQFNVSQKESTNVQQLLNSLPQEKWNHDIFISKEQIVASLLKRKGKLFIEMQMLWINTVKSEPKLQDYGKPLYLRASYKSDLIFFGVAVILCIIVAYFMSQ</sequence>
<dbReference type="EMBL" id="CAJJDN010000058">
    <property type="protein sequence ID" value="CAD8092085.1"/>
    <property type="molecule type" value="Genomic_DNA"/>
</dbReference>
<dbReference type="Proteomes" id="UP000692954">
    <property type="component" value="Unassembled WGS sequence"/>
</dbReference>
<keyword evidence="1" id="KW-0812">Transmembrane</keyword>
<keyword evidence="1" id="KW-0472">Membrane</keyword>
<accession>A0A8S1NS34</accession>
<dbReference type="OrthoDB" id="291830at2759"/>
<gene>
    <name evidence="2" type="ORF">PSON_ATCC_30995.1.T0580207</name>
</gene>
<evidence type="ECO:0000313" key="3">
    <source>
        <dbReference type="Proteomes" id="UP000692954"/>
    </source>
</evidence>
<feature type="transmembrane region" description="Helical" evidence="1">
    <location>
        <begin position="206"/>
        <end position="224"/>
    </location>
</feature>
<keyword evidence="3" id="KW-1185">Reference proteome</keyword>
<proteinExistence type="predicted"/>
<evidence type="ECO:0000313" key="2">
    <source>
        <dbReference type="EMBL" id="CAD8092085.1"/>
    </source>
</evidence>